<evidence type="ECO:0000259" key="5">
    <source>
        <dbReference type="PROSITE" id="PS50093"/>
    </source>
</evidence>
<evidence type="ECO:0000256" key="3">
    <source>
        <dbReference type="ARBA" id="ARBA00022801"/>
    </source>
</evidence>
<evidence type="ECO:0000256" key="1">
    <source>
        <dbReference type="ARBA" id="ARBA00007534"/>
    </source>
</evidence>
<dbReference type="InterPro" id="IPR000675">
    <property type="entry name" value="Cutinase/axe"/>
</dbReference>
<keyword evidence="3" id="KW-0378">Hydrolase</keyword>
<evidence type="ECO:0000256" key="4">
    <source>
        <dbReference type="ARBA" id="ARBA00023157"/>
    </source>
</evidence>
<dbReference type="GO" id="GO:0052689">
    <property type="term" value="F:carboxylic ester hydrolase activity"/>
    <property type="evidence" value="ECO:0007669"/>
    <property type="project" value="UniProtKB-KW"/>
</dbReference>
<dbReference type="SMART" id="SM01110">
    <property type="entry name" value="Cutinase"/>
    <property type="match status" value="1"/>
</dbReference>
<feature type="domain" description="PKD" evidence="5">
    <location>
        <begin position="1431"/>
        <end position="1478"/>
    </location>
</feature>
<dbReference type="CDD" id="cd00146">
    <property type="entry name" value="PKD"/>
    <property type="match status" value="2"/>
</dbReference>
<comment type="similarity">
    <text evidence="1">Belongs to the cutinase family.</text>
</comment>
<keyword evidence="4" id="KW-1015">Disulfide bond</keyword>
<reference evidence="6 7" key="1">
    <citation type="submission" date="2015-12" db="EMBL/GenBank/DDBJ databases">
        <authorList>
            <person name="Shamseldin A."/>
            <person name="Moawad H."/>
            <person name="Abd El-Rahim W.M."/>
            <person name="Sadowsky M.J."/>
        </authorList>
    </citation>
    <scope>NUCLEOTIDE SEQUENCE [LARGE SCALE GENOMIC DNA]</scope>
    <source>
        <strain evidence="6 7">Ar51</strain>
    </source>
</reference>
<dbReference type="SUPFAM" id="SSF49373">
    <property type="entry name" value="Invasin/intimin cell-adhesion fragments"/>
    <property type="match status" value="3"/>
</dbReference>
<organism evidence="6">
    <name type="scientific">Pseudarthrobacter sulfonivorans</name>
    <dbReference type="NCBI Taxonomy" id="121292"/>
    <lineage>
        <taxon>Bacteria</taxon>
        <taxon>Bacillati</taxon>
        <taxon>Actinomycetota</taxon>
        <taxon>Actinomycetes</taxon>
        <taxon>Micrococcales</taxon>
        <taxon>Micrococcaceae</taxon>
        <taxon>Pseudarthrobacter</taxon>
    </lineage>
</organism>
<evidence type="ECO:0000256" key="2">
    <source>
        <dbReference type="ARBA" id="ARBA00022487"/>
    </source>
</evidence>
<keyword evidence="2" id="KW-0719">Serine esterase</keyword>
<dbReference type="EMBL" id="CP013747">
    <property type="protein sequence ID" value="ALV42407.1"/>
    <property type="molecule type" value="Genomic_DNA"/>
</dbReference>
<proteinExistence type="inferred from homology"/>
<dbReference type="InterPro" id="IPR029058">
    <property type="entry name" value="AB_hydrolase_fold"/>
</dbReference>
<dbReference type="Gene3D" id="2.60.40.10">
    <property type="entry name" value="Immunoglobulins"/>
    <property type="match status" value="6"/>
</dbReference>
<sequence length="2538" mass="264287">MAGATIKFEVTAGDAFFDRTNTTTMETATNAEGVASASSRYSEAMSGLVAGGNYAGSITVEASVTGSSASFTFDQIHSTVAERLEYVAGRDQELHSPYEVIKPLSVRAVDGDGHPVPDTQIEFVAKDGTANFAWSYPTATITTNQDGVASTSEGGNYYQVLRSGLGPDGYAVAAEIDARLAGADAVPFSIPLAPVESIEILTGDNQEVAGEDFYQPLQAVLRDIHGQALAYRKTTFLVTGEASFTNTGEAQKAFDTSSQWDGTVTVPRYTLRANAGHAASGTSLTVGTSSGGKTTDFHLKVAKQPRAWNLTQEYGGGQTTAIGGAFASPLGVYARDEQGRAAGYAPVTFGIVNGGGAYFEGPNAARVTSLTVEADRYGRAASPVLWSGEAVGGFSVKATTPDFAGELVFDLDVVGQPTSIRIYPETGTTAYPDSSLGWPYAVVTDSDGRPVGNQTVTFTVESGAIGIGRGTDGSEKSRTGITDSNGVAYAGDALYTGAGKTSYGPGALSATLAGGQRADAAYTVVSYPAVKQLLVVGGEGLSAKPGEMFGPVDILADSQTWPYAGYTDVTFELGGSTGSYFVDGQGQRVDGPVTVTASRYGYAQAPTIVAGDTPGSVNLKVSAPSVPDVQVNLSVSGGASSITKISQDGLQALPEDSFGYLSVRVQDEAGNPVSNEEVTFTVREGGASFSGYWWGYCGGQISGNKTLTVRSDAFGQAYTSVALCAEAGPEAPGDVIVDVAAAGIQAESFTFKVKAFPAAAVLETWAQIAPHIKTGDDLYGFPYAYARDSSGNAAGYAQVTFAIEGETEARFKITDPATGAVSLEQQVVLTADRWGNLPSPTIAAGEVRGTFSVTAKSGESNELRWDGLRVVGPVATVSAIAGDGQKLYPNNYTSGLRIVAKDSDGYAVPNQAVTFRLPPELEHRFAYTWSSEVSAMTDANGEAAPGYSHYAGVYVGNTTGPFNVTVEHSGQIYTPFSLEALAFPAANVLDNPGGGNQNVQPNAGFPSRLSARVSNADVAVGIPNVPVTWAIEGSTDAYFVLDNGARTSSAVVTSDAAGYVVSPALFAGSQGGSFMVTATAEGISPAVFDMAVLSSARIMEKISGDGQVVKVGKTFDPVQVVVKDDAGNPVANQRVRFTAETPSRANFAGTFRTYAITDSQGRASSGAITAGTETGGATITAASGTLAPQTFTLTTEPLATPAVLTEATGNQQSATARGVFPVPLGIRALDAEGNPTEQVSVTFTVTDSSGSSFADGSVTYTGTTNADGWIYSPLVNAGASAGTLSIIATADGVAPFAYDLTIKDPNTAPQLELSTSAAAVEVGKAVTYTLDATDADGDALSYTIDFGDGAGVQGSYPSSQTISHAYTQAGSYLVHATVRDAAGSTSTTARISAVLPEPLLADAGEPQQAETGQPLVFDAGRSKPLALIHEFNWDFGDGSTGSGLRAQHVYSAAGEFVVSLTVRNGSEAATSSTTVRVEQASVLPGLAVTVKSGASLLSGAVVTTNLSDGRRVTATSGTDGIAVLRGLPDGGHSVFVSAGGHLPLVVQAVVSGETGAVEAVLTTGDVGSAILDTRTLTIGEITDLGIDPAAPENQQVFESEIHLAVNGEQAAEVPPLQVYWNLDDQVGVRSDPTQPVYWVNSNTTGITIGNYDFAPSTTTVGGQRIVQWLIVPTRGSYLKEFFEARLVVQNLSDAAFTFTKGQAEIALPAGISLAPTSALQTALVPAGDIPGGESTTIYWTLRGDTEGEYNIGATYTGVLEPVGTPVRLEASTERPLKVWGGSALEMEVIADPSAEELHPFRVTVKLRNQTPEGSGIPVYNPAFEVSAGTNYLLAPDVSYKMSAAALLPGEVLEKDFIVYSRGSGDVGVDDDDLRKSFIVSTGGSVEVDYAPVATHSSRTPNSNVDGIWGGLWFDRELTIGWQRSTGAAQYFLYSRNNLESGEWKLVTEGQFSERALVRQLAAASSQLGKYYAVVTQLENGDVTPMHRVLEMPVTPPPHTPETDPDLRISDSTADLQCQDVLFIGAAGSGETLLGSALKDVAKDLVKLRDSGRTYEAVRVDYPAAAVPLVGGDITVDAPDYMSSIESGVIELKRFLANRQEKNCVNEKYVLGGYSQGGIVVSRAISESPGLVPSSKVAGVFLLANGANSPFIGGRTWGTAQYKYGIARPVWQPEVPIHLADHTFSLCDENDLVCDTVATVGEAALERDGTEITKGLGVHTSYKERRETELLKFASLMRDRLMSVAIPEADPHRIEAAGNGQFQTQFTTKTLEGATALWELAGGPLPAGVELKVTPEGAVSGRVPPGFWKFQVSVIGHAWQGQRFLTLEVRAGWAAAVAQIIPETVVAPENLLKPYAVRLLDSAGKAVARAEVEFRIEGPASFTGGSQTYKVLSDAQGYAESVIPVPTAESGTVTATAAVPGKPPVVLQSQVVVPQVLPDGISAVVTPKFLSGKVILEVRVSNSSSEVKSLSLDSLFGAKNLGDIAPGSSSSYEFETGQKQIPQGSVRVTAVGASLSGSQVMNYGAYNTGTEKKQAKATS</sequence>
<dbReference type="STRING" id="121292.AU252_15650"/>
<dbReference type="InterPro" id="IPR000601">
    <property type="entry name" value="PKD_dom"/>
</dbReference>
<dbReference type="SUPFAM" id="SSF49299">
    <property type="entry name" value="PKD domain"/>
    <property type="match status" value="2"/>
</dbReference>
<gene>
    <name evidence="6" type="ORF">AU252_15650</name>
</gene>
<dbReference type="InterPro" id="IPR008964">
    <property type="entry name" value="Invasin/intimin_cell_adhesion"/>
</dbReference>
<dbReference type="Proteomes" id="UP000065151">
    <property type="component" value="Chromosome"/>
</dbReference>
<dbReference type="GO" id="GO:0005975">
    <property type="term" value="P:carbohydrate metabolic process"/>
    <property type="evidence" value="ECO:0007669"/>
    <property type="project" value="UniProtKB-ARBA"/>
</dbReference>
<dbReference type="Pfam" id="PF01083">
    <property type="entry name" value="Cutinase"/>
    <property type="match status" value="1"/>
</dbReference>
<dbReference type="InterPro" id="IPR022409">
    <property type="entry name" value="PKD/Chitinase_dom"/>
</dbReference>
<name>A0A0U3FU12_9MICC</name>
<dbReference type="PANTHER" id="PTHR33630:SF9">
    <property type="entry name" value="CUTINASE 4"/>
    <property type="match status" value="1"/>
</dbReference>
<evidence type="ECO:0000313" key="6">
    <source>
        <dbReference type="EMBL" id="ALV42407.1"/>
    </source>
</evidence>
<dbReference type="SMART" id="SM00089">
    <property type="entry name" value="PKD"/>
    <property type="match status" value="2"/>
</dbReference>
<dbReference type="InterPro" id="IPR035986">
    <property type="entry name" value="PKD_dom_sf"/>
</dbReference>
<dbReference type="Gene3D" id="3.40.50.1820">
    <property type="entry name" value="alpha/beta hydrolase"/>
    <property type="match status" value="1"/>
</dbReference>
<accession>A0A0U3FU12</accession>
<dbReference type="SUPFAM" id="SSF53474">
    <property type="entry name" value="alpha/beta-Hydrolases"/>
    <property type="match status" value="1"/>
</dbReference>
<dbReference type="KEGG" id="psul:AU252_15650"/>
<protein>
    <recommendedName>
        <fullName evidence="5">PKD domain-containing protein</fullName>
    </recommendedName>
</protein>
<feature type="domain" description="PKD" evidence="5">
    <location>
        <begin position="1309"/>
        <end position="1391"/>
    </location>
</feature>
<evidence type="ECO:0000313" key="7">
    <source>
        <dbReference type="Proteomes" id="UP000065151"/>
    </source>
</evidence>
<dbReference type="PANTHER" id="PTHR33630">
    <property type="entry name" value="CUTINASE RV1984C-RELATED-RELATED"/>
    <property type="match status" value="1"/>
</dbReference>
<dbReference type="InterPro" id="IPR013783">
    <property type="entry name" value="Ig-like_fold"/>
</dbReference>
<dbReference type="Pfam" id="PF18911">
    <property type="entry name" value="PKD_4"/>
    <property type="match status" value="2"/>
</dbReference>
<dbReference type="PROSITE" id="PS50093">
    <property type="entry name" value="PKD"/>
    <property type="match status" value="2"/>
</dbReference>